<evidence type="ECO:0000313" key="2">
    <source>
        <dbReference type="Proteomes" id="UP000784294"/>
    </source>
</evidence>
<reference evidence="1" key="1">
    <citation type="submission" date="2018-11" db="EMBL/GenBank/DDBJ databases">
        <authorList>
            <consortium name="Pathogen Informatics"/>
        </authorList>
    </citation>
    <scope>NUCLEOTIDE SEQUENCE</scope>
</reference>
<dbReference type="AlphaFoldDB" id="A0A448XM24"/>
<keyword evidence="2" id="KW-1185">Reference proteome</keyword>
<accession>A0A448XM24</accession>
<dbReference type="Proteomes" id="UP000784294">
    <property type="component" value="Unassembled WGS sequence"/>
</dbReference>
<organism evidence="1 2">
    <name type="scientific">Protopolystoma xenopodis</name>
    <dbReference type="NCBI Taxonomy" id="117903"/>
    <lineage>
        <taxon>Eukaryota</taxon>
        <taxon>Metazoa</taxon>
        <taxon>Spiralia</taxon>
        <taxon>Lophotrochozoa</taxon>
        <taxon>Platyhelminthes</taxon>
        <taxon>Monogenea</taxon>
        <taxon>Polyopisthocotylea</taxon>
        <taxon>Polystomatidea</taxon>
        <taxon>Polystomatidae</taxon>
        <taxon>Protopolystoma</taxon>
    </lineage>
</organism>
<gene>
    <name evidence="1" type="ORF">PXEA_LOCUS33387</name>
</gene>
<dbReference type="EMBL" id="CAAALY010263095">
    <property type="protein sequence ID" value="VEL39947.1"/>
    <property type="molecule type" value="Genomic_DNA"/>
</dbReference>
<name>A0A448XM24_9PLAT</name>
<evidence type="ECO:0000313" key="1">
    <source>
        <dbReference type="EMBL" id="VEL39947.1"/>
    </source>
</evidence>
<sequence length="150" mass="16761">MRIVRVRTTSNYSICSFCPSAHLPIFHFARPLSLPPARSPAGRPTGQPMTNYDRGQIQIKLAHGPPERVLKGIQTRQPTLVLVPPRTGHHPHGDSNRRRQGECIKCTESMCESGWGSWENRGEVATAVVSVRKTAVVDACNHQFQHNVYQ</sequence>
<proteinExistence type="predicted"/>
<comment type="caution">
    <text evidence="1">The sequence shown here is derived from an EMBL/GenBank/DDBJ whole genome shotgun (WGS) entry which is preliminary data.</text>
</comment>
<protein>
    <submittedName>
        <fullName evidence="1">Uncharacterized protein</fullName>
    </submittedName>
</protein>